<feature type="signal peptide" evidence="1">
    <location>
        <begin position="1"/>
        <end position="28"/>
    </location>
</feature>
<accession>A0A2N0H7A2</accession>
<name>A0A2N0H7A2_9SPHN</name>
<gene>
    <name evidence="2" type="ORF">B0I00_2418</name>
</gene>
<dbReference type="OrthoDB" id="8724542at2"/>
<dbReference type="Pfam" id="PF11720">
    <property type="entry name" value="Inhibitor_I78"/>
    <property type="match status" value="1"/>
</dbReference>
<evidence type="ECO:0000256" key="1">
    <source>
        <dbReference type="SAM" id="SignalP"/>
    </source>
</evidence>
<evidence type="ECO:0000313" key="2">
    <source>
        <dbReference type="EMBL" id="PKB14816.1"/>
    </source>
</evidence>
<protein>
    <submittedName>
        <fullName evidence="2">Peptidase inhibitor I78 family protein</fullName>
    </submittedName>
</protein>
<keyword evidence="3" id="KW-1185">Reference proteome</keyword>
<evidence type="ECO:0000313" key="3">
    <source>
        <dbReference type="Proteomes" id="UP000232587"/>
    </source>
</evidence>
<sequence>MTARTAGIILVLAAVPALSACATTASDAAPGPTSQVNHCQAAPGQAFIGQTASTQTGAAMLRATNAAEIRWVPPRTMVTMEFKYGRLTVGYDDAMTIASVACS</sequence>
<comment type="caution">
    <text evidence="2">The sequence shown here is derived from an EMBL/GenBank/DDBJ whole genome shotgun (WGS) entry which is preliminary data.</text>
</comment>
<dbReference type="Gene3D" id="3.30.10.10">
    <property type="entry name" value="Trypsin Inhibitor V, subunit A"/>
    <property type="match status" value="1"/>
</dbReference>
<dbReference type="InterPro" id="IPR021719">
    <property type="entry name" value="Prot_inh_I78"/>
</dbReference>
<proteinExistence type="predicted"/>
<reference evidence="2 3" key="1">
    <citation type="submission" date="2017-11" db="EMBL/GenBank/DDBJ databases">
        <title>Genomic Encyclopedia of Type Strains, Phase III (KMG-III): the genomes of soil and plant-associated and newly described type strains.</title>
        <authorList>
            <person name="Whitman W."/>
        </authorList>
    </citation>
    <scope>NUCLEOTIDE SEQUENCE [LARGE SCALE GENOMIC DNA]</scope>
    <source>
        <strain evidence="2 3">CGMCC 1.12274</strain>
    </source>
</reference>
<organism evidence="2 3">
    <name type="scientific">Novosphingobium kunmingense</name>
    <dbReference type="NCBI Taxonomy" id="1211806"/>
    <lineage>
        <taxon>Bacteria</taxon>
        <taxon>Pseudomonadati</taxon>
        <taxon>Pseudomonadota</taxon>
        <taxon>Alphaproteobacteria</taxon>
        <taxon>Sphingomonadales</taxon>
        <taxon>Sphingomonadaceae</taxon>
        <taxon>Novosphingobium</taxon>
    </lineage>
</organism>
<feature type="chain" id="PRO_5014748072" evidence="1">
    <location>
        <begin position="29"/>
        <end position="103"/>
    </location>
</feature>
<dbReference type="Proteomes" id="UP000232587">
    <property type="component" value="Unassembled WGS sequence"/>
</dbReference>
<dbReference type="PROSITE" id="PS51257">
    <property type="entry name" value="PROKAR_LIPOPROTEIN"/>
    <property type="match status" value="1"/>
</dbReference>
<dbReference type="RefSeq" id="WP_100867606.1">
    <property type="nucleotide sequence ID" value="NZ_PHUF01000004.1"/>
</dbReference>
<dbReference type="EMBL" id="PHUF01000004">
    <property type="protein sequence ID" value="PKB14816.1"/>
    <property type="molecule type" value="Genomic_DNA"/>
</dbReference>
<keyword evidence="1" id="KW-0732">Signal</keyword>
<dbReference type="AlphaFoldDB" id="A0A2N0H7A2"/>